<gene>
    <name evidence="9" type="ORF">INT48_007784</name>
</gene>
<dbReference type="PANTHER" id="PTHR19872">
    <property type="entry name" value="UBIQUITIN LIGASE SPECIFICITY FACTOR/HREP PROTEIN"/>
    <property type="match status" value="1"/>
</dbReference>
<dbReference type="Gene3D" id="1.20.5.170">
    <property type="match status" value="1"/>
</dbReference>
<dbReference type="PROSITE" id="PS50082">
    <property type="entry name" value="WD_REPEATS_2"/>
    <property type="match status" value="6"/>
</dbReference>
<feature type="repeat" description="WD" evidence="4">
    <location>
        <begin position="279"/>
        <end position="320"/>
    </location>
</feature>
<dbReference type="PRINTS" id="PR00320">
    <property type="entry name" value="GPROTEINBRPT"/>
</dbReference>
<dbReference type="PROSITE" id="PS50217">
    <property type="entry name" value="BZIP"/>
    <property type="match status" value="1"/>
</dbReference>
<dbReference type="InterPro" id="IPR046347">
    <property type="entry name" value="bZIP_sf"/>
</dbReference>
<name>A0A8H7VQV0_9FUNG</name>
<feature type="repeat" description="WD" evidence="4">
    <location>
        <begin position="400"/>
        <end position="441"/>
    </location>
</feature>
<evidence type="ECO:0000259" key="7">
    <source>
        <dbReference type="PROSITE" id="PS50181"/>
    </source>
</evidence>
<dbReference type="EMBL" id="JAEPRE010000252">
    <property type="protein sequence ID" value="KAG2229685.1"/>
    <property type="molecule type" value="Genomic_DNA"/>
</dbReference>
<dbReference type="InterPro" id="IPR019775">
    <property type="entry name" value="WD40_repeat_CS"/>
</dbReference>
<sequence>MNDQKDKLPVKDFLSRHVPNQVAHSRKLCYRHRPDLIKRRQPDELDIENAQRQMESLPREDKAAITHIWSLFSAAPADQRTLILRGLLSTCCMPQLSFLHDAIKPLLRIDFLSILPREVSLQIFFYLDAKSLCNAAQVSHNWKALADDDALWHRMCEQHIDKKCTKCGWGLPLLNKKKRTILPKRPLIEPSEEPLRTACGPIPSALNSTNTINENKRLKIRNNDNEALAEINFNTQENSASDCATTLVPAARRPWKDVYSERLRVERNWRNNKYNLRILSGHTDGVMCLQFCDGSNILMTGSYDKTVRIWNLETGDLIRTLTGHTRCIRALQFDEAKLVTASMDQTLKIWNWQTGKCIRTLEGHTGGVLSLHFNSKLLASGSTDHTIRVWDFVAGECCTFTGHTEWVNSVRFCLDDTMLVSAGDDSTIRLWDIRTRTCVRVFNGHVGQVQIAVPSPKGFSHRLINTEDEYADLSSINMATSTNGNRMPEFQPGCATDNRRSNGFNLEKASSPVVPAELSENPIIISGSLDNTIKLWDMHTGNCIRTLFGHVEGVWSLAFDTLRIISGSHDKTVRVWDLGSGKCMYALEGHSGPVTAVGLSDTKIISTSDDASSATSWLPIHNNLDSLNQVMDSVSVLSDAELQKELAIFANAQFTYDVAPGAAIDFDENELTTTSQKKPFRRDSKQPNMHSLLNVKLASLVDNNYHTTMTPDAIESYYDQSPDCSPPNGYHSPNPSPPNGFHSPNPTPPNGYHANSPTIFNGIQGIVNPPITFYGEDTIMGYDEDQFMKTMRILTTSSYNELPSYDPMDKHSSILENKKPTAIKKKQDKRRRNTAASARFRVKKKMREQALQQTADEMTEKAKAFENRVHELEREVKWLKALIVEKKDSPLEQMIMQQGHHHQQSDVGHRQYSSGPVNYHRSSVPTMNNNYIAQGRVKIQHQQHI</sequence>
<dbReference type="SUPFAM" id="SSF81383">
    <property type="entry name" value="F-box domain"/>
    <property type="match status" value="1"/>
</dbReference>
<keyword evidence="2" id="KW-0677">Repeat</keyword>
<evidence type="ECO:0000256" key="3">
    <source>
        <dbReference type="ARBA" id="ARBA00022786"/>
    </source>
</evidence>
<dbReference type="SMART" id="SM00320">
    <property type="entry name" value="WD40"/>
    <property type="match status" value="7"/>
</dbReference>
<reference evidence="9" key="1">
    <citation type="submission" date="2021-01" db="EMBL/GenBank/DDBJ databases">
        <title>Metabolic potential, ecology and presence of endohyphal bacteria is reflected in genomic diversity of Mucoromycotina.</title>
        <authorList>
            <person name="Muszewska A."/>
            <person name="Okrasinska A."/>
            <person name="Steczkiewicz K."/>
            <person name="Drgas O."/>
            <person name="Orlowska M."/>
            <person name="Perlinska-Lenart U."/>
            <person name="Aleksandrzak-Piekarczyk T."/>
            <person name="Szatraj K."/>
            <person name="Zielenkiewicz U."/>
            <person name="Pilsyk S."/>
            <person name="Malc E."/>
            <person name="Mieczkowski P."/>
            <person name="Kruszewska J.S."/>
            <person name="Biernat P."/>
            <person name="Pawlowska J."/>
        </authorList>
    </citation>
    <scope>NUCLEOTIDE SEQUENCE</scope>
    <source>
        <strain evidence="9">WA0000018081</strain>
    </source>
</reference>
<dbReference type="Gene3D" id="2.130.10.10">
    <property type="entry name" value="YVTN repeat-like/Quinoprotein amine dehydrogenase"/>
    <property type="match status" value="2"/>
</dbReference>
<evidence type="ECO:0000256" key="2">
    <source>
        <dbReference type="ARBA" id="ARBA00022737"/>
    </source>
</evidence>
<dbReference type="PROSITE" id="PS50294">
    <property type="entry name" value="WD_REPEATS_REGION"/>
    <property type="match status" value="5"/>
</dbReference>
<feature type="region of interest" description="Disordered" evidence="6">
    <location>
        <begin position="669"/>
        <end position="688"/>
    </location>
</feature>
<protein>
    <submittedName>
        <fullName evidence="9">Uncharacterized protein</fullName>
    </submittedName>
</protein>
<proteinExistence type="predicted"/>
<dbReference type="Pfam" id="PF12937">
    <property type="entry name" value="F-box-like"/>
    <property type="match status" value="1"/>
</dbReference>
<evidence type="ECO:0000259" key="8">
    <source>
        <dbReference type="PROSITE" id="PS50217"/>
    </source>
</evidence>
<dbReference type="SMART" id="SM00256">
    <property type="entry name" value="FBOX"/>
    <property type="match status" value="1"/>
</dbReference>
<dbReference type="AlphaFoldDB" id="A0A8H7VQV0"/>
<dbReference type="Gene3D" id="1.20.1280.50">
    <property type="match status" value="1"/>
</dbReference>
<dbReference type="InterPro" id="IPR004827">
    <property type="entry name" value="bZIP"/>
</dbReference>
<evidence type="ECO:0000256" key="5">
    <source>
        <dbReference type="SAM" id="Coils"/>
    </source>
</evidence>
<keyword evidence="10" id="KW-1185">Reference proteome</keyword>
<keyword evidence="1 4" id="KW-0853">WD repeat</keyword>
<dbReference type="GO" id="GO:0003700">
    <property type="term" value="F:DNA-binding transcription factor activity"/>
    <property type="evidence" value="ECO:0007669"/>
    <property type="project" value="InterPro"/>
</dbReference>
<feature type="repeat" description="WD" evidence="4">
    <location>
        <begin position="524"/>
        <end position="546"/>
    </location>
</feature>
<dbReference type="InterPro" id="IPR001680">
    <property type="entry name" value="WD40_rpt"/>
</dbReference>
<feature type="repeat" description="WD" evidence="4">
    <location>
        <begin position="361"/>
        <end position="391"/>
    </location>
</feature>
<dbReference type="Proteomes" id="UP000613177">
    <property type="component" value="Unassembled WGS sequence"/>
</dbReference>
<feature type="region of interest" description="Disordered" evidence="6">
    <location>
        <begin position="716"/>
        <end position="756"/>
    </location>
</feature>
<dbReference type="InterPro" id="IPR051075">
    <property type="entry name" value="SCF_subunit_WD-repeat"/>
</dbReference>
<evidence type="ECO:0000313" key="10">
    <source>
        <dbReference type="Proteomes" id="UP000613177"/>
    </source>
</evidence>
<dbReference type="SMART" id="SM00338">
    <property type="entry name" value="BRLZ"/>
    <property type="match status" value="1"/>
</dbReference>
<dbReference type="PROSITE" id="PS50181">
    <property type="entry name" value="FBOX"/>
    <property type="match status" value="1"/>
</dbReference>
<feature type="domain" description="F-box" evidence="7">
    <location>
        <begin position="109"/>
        <end position="155"/>
    </location>
</feature>
<dbReference type="InterPro" id="IPR020472">
    <property type="entry name" value="WD40_PAC1"/>
</dbReference>
<dbReference type="InterPro" id="IPR001810">
    <property type="entry name" value="F-box_dom"/>
</dbReference>
<comment type="caution">
    <text evidence="9">The sequence shown here is derived from an EMBL/GenBank/DDBJ whole genome shotgun (WGS) entry which is preliminary data.</text>
</comment>
<evidence type="ECO:0000256" key="6">
    <source>
        <dbReference type="SAM" id="MobiDB-lite"/>
    </source>
</evidence>
<feature type="coiled-coil region" evidence="5">
    <location>
        <begin position="848"/>
        <end position="882"/>
    </location>
</feature>
<evidence type="ECO:0000313" key="9">
    <source>
        <dbReference type="EMBL" id="KAG2229685.1"/>
    </source>
</evidence>
<dbReference type="InterPro" id="IPR036322">
    <property type="entry name" value="WD40_repeat_dom_sf"/>
</dbReference>
<dbReference type="PROSITE" id="PS00036">
    <property type="entry name" value="BZIP_BASIC"/>
    <property type="match status" value="1"/>
</dbReference>
<dbReference type="Pfam" id="PF07716">
    <property type="entry name" value="bZIP_2"/>
    <property type="match status" value="1"/>
</dbReference>
<dbReference type="InterPro" id="IPR015943">
    <property type="entry name" value="WD40/YVTN_repeat-like_dom_sf"/>
</dbReference>
<organism evidence="9 10">
    <name type="scientific">Thamnidium elegans</name>
    <dbReference type="NCBI Taxonomy" id="101142"/>
    <lineage>
        <taxon>Eukaryota</taxon>
        <taxon>Fungi</taxon>
        <taxon>Fungi incertae sedis</taxon>
        <taxon>Mucoromycota</taxon>
        <taxon>Mucoromycotina</taxon>
        <taxon>Mucoromycetes</taxon>
        <taxon>Mucorales</taxon>
        <taxon>Mucorineae</taxon>
        <taxon>Mucoraceae</taxon>
        <taxon>Thamnidium</taxon>
    </lineage>
</organism>
<dbReference type="PROSITE" id="PS00678">
    <property type="entry name" value="WD_REPEATS_1"/>
    <property type="match status" value="4"/>
</dbReference>
<dbReference type="CDD" id="cd22147">
    <property type="entry name" value="F-box_SpPof1-like"/>
    <property type="match status" value="1"/>
</dbReference>
<dbReference type="SUPFAM" id="SSF50978">
    <property type="entry name" value="WD40 repeat-like"/>
    <property type="match status" value="1"/>
</dbReference>
<keyword evidence="5" id="KW-0175">Coiled coil</keyword>
<dbReference type="CDD" id="cd00200">
    <property type="entry name" value="WD40"/>
    <property type="match status" value="1"/>
</dbReference>
<feature type="region of interest" description="Disordered" evidence="6">
    <location>
        <begin position="896"/>
        <end position="917"/>
    </location>
</feature>
<dbReference type="InterPro" id="IPR036047">
    <property type="entry name" value="F-box-like_dom_sf"/>
</dbReference>
<keyword evidence="3" id="KW-0833">Ubl conjugation pathway</keyword>
<accession>A0A8H7VQV0</accession>
<feature type="repeat" description="WD" evidence="4">
    <location>
        <begin position="321"/>
        <end position="360"/>
    </location>
</feature>
<dbReference type="CDD" id="cd14705">
    <property type="entry name" value="bZIP_Zip1"/>
    <property type="match status" value="1"/>
</dbReference>
<dbReference type="PANTHER" id="PTHR19872:SF9">
    <property type="entry name" value="UBIQUITIN-BINDING SDF UBIQUITIN LIGASE COMPLEX SUBUNIT"/>
    <property type="match status" value="1"/>
</dbReference>
<dbReference type="SUPFAM" id="SSF57959">
    <property type="entry name" value="Leucine zipper domain"/>
    <property type="match status" value="1"/>
</dbReference>
<evidence type="ECO:0000256" key="1">
    <source>
        <dbReference type="ARBA" id="ARBA00022574"/>
    </source>
</evidence>
<feature type="repeat" description="WD" evidence="4">
    <location>
        <begin position="547"/>
        <end position="586"/>
    </location>
</feature>
<dbReference type="Pfam" id="PF00400">
    <property type="entry name" value="WD40"/>
    <property type="match status" value="6"/>
</dbReference>
<evidence type="ECO:0000256" key="4">
    <source>
        <dbReference type="PROSITE-ProRule" id="PRU00221"/>
    </source>
</evidence>
<feature type="domain" description="BZIP" evidence="8">
    <location>
        <begin position="823"/>
        <end position="886"/>
    </location>
</feature>